<feature type="region of interest" description="Disordered" evidence="1">
    <location>
        <begin position="835"/>
        <end position="859"/>
    </location>
</feature>
<comment type="caution">
    <text evidence="5">The sequence shown here is derived from an EMBL/GenBank/DDBJ whole genome shotgun (WGS) entry which is preliminary data.</text>
</comment>
<dbReference type="PANTHER" id="PTHR43465">
    <property type="entry name" value="DUF1680 DOMAIN PROTEIN (AFU_ORTHOLOGUE AFUA_1G08910)"/>
    <property type="match status" value="1"/>
</dbReference>
<dbReference type="SUPFAM" id="SSF49785">
    <property type="entry name" value="Galactose-binding domain-like"/>
    <property type="match status" value="2"/>
</dbReference>
<keyword evidence="2" id="KW-0812">Transmembrane</keyword>
<dbReference type="InterPro" id="IPR000421">
    <property type="entry name" value="FA58C"/>
</dbReference>
<keyword evidence="2" id="KW-0472">Membrane</keyword>
<organism evidence="5 6">
    <name type="scientific">Bifidobacterium catulorum</name>
    <dbReference type="NCBI Taxonomy" id="1630173"/>
    <lineage>
        <taxon>Bacteria</taxon>
        <taxon>Bacillati</taxon>
        <taxon>Actinomycetota</taxon>
        <taxon>Actinomycetes</taxon>
        <taxon>Bifidobacteriales</taxon>
        <taxon>Bifidobacteriaceae</taxon>
        <taxon>Bifidobacterium</taxon>
    </lineage>
</organism>
<keyword evidence="6" id="KW-1185">Reference proteome</keyword>
<dbReference type="OrthoDB" id="3221935at2"/>
<reference evidence="5 6" key="1">
    <citation type="journal article" date="2018" name="Int. J. Syst. Evol. Microbiol.">
        <title>Bifidobacterium catulorum sp. nov., a novel taxon from the faeces of the baby common marmoset (Callithrix jacchus).</title>
        <authorList>
            <person name="Modesto M."/>
            <person name="Michelini S."/>
            <person name="Oki K."/>
            <person name="Biavati B."/>
            <person name="Watanabe K."/>
            <person name="Mattarelli P."/>
        </authorList>
    </citation>
    <scope>NUCLEOTIDE SEQUENCE [LARGE SCALE GENOMIC DNA]</scope>
    <source>
        <strain evidence="5 6">MRM 8.19</strain>
    </source>
</reference>
<gene>
    <name evidence="5" type="ORF">DF200_01235</name>
</gene>
<dbReference type="Proteomes" id="UP000245753">
    <property type="component" value="Unassembled WGS sequence"/>
</dbReference>
<feature type="compositionally biased region" description="Gly residues" evidence="1">
    <location>
        <begin position="1523"/>
        <end position="1532"/>
    </location>
</feature>
<evidence type="ECO:0000256" key="1">
    <source>
        <dbReference type="SAM" id="MobiDB-lite"/>
    </source>
</evidence>
<dbReference type="InterPro" id="IPR049174">
    <property type="entry name" value="Beta-AFase-like"/>
</dbReference>
<dbReference type="PANTHER" id="PTHR43465:SF2">
    <property type="entry name" value="DUF1680 DOMAIN PROTEIN (AFU_ORTHOLOGUE AFUA_1G08910)"/>
    <property type="match status" value="1"/>
</dbReference>
<dbReference type="InterPro" id="IPR008979">
    <property type="entry name" value="Galactose-bd-like_sf"/>
</dbReference>
<keyword evidence="2" id="KW-1133">Transmembrane helix</keyword>
<name>A0A2U2MUK5_9BIFI</name>
<keyword evidence="3" id="KW-0732">Signal</keyword>
<accession>A0A2U2MUK5</accession>
<dbReference type="SMART" id="SM00635">
    <property type="entry name" value="BID_2"/>
    <property type="match status" value="2"/>
</dbReference>
<feature type="chain" id="PRO_5015669867" description="F5/8 type C domain-containing protein" evidence="3">
    <location>
        <begin position="33"/>
        <end position="1591"/>
    </location>
</feature>
<dbReference type="RefSeq" id="WP_109136491.1">
    <property type="nucleotide sequence ID" value="NZ_QFFN01000002.1"/>
</dbReference>
<dbReference type="Gene3D" id="2.60.120.260">
    <property type="entry name" value="Galactose-binding domain-like"/>
    <property type="match status" value="2"/>
</dbReference>
<dbReference type="Pfam" id="PF07554">
    <property type="entry name" value="FIVAR"/>
    <property type="match status" value="2"/>
</dbReference>
<feature type="transmembrane region" description="Helical" evidence="2">
    <location>
        <begin position="1565"/>
        <end position="1585"/>
    </location>
</feature>
<feature type="compositionally biased region" description="Basic and acidic residues" evidence="1">
    <location>
        <begin position="835"/>
        <end position="845"/>
    </location>
</feature>
<dbReference type="SUPFAM" id="SSF49373">
    <property type="entry name" value="Invasin/intimin cell-adhesion fragments"/>
    <property type="match status" value="1"/>
</dbReference>
<dbReference type="Pfam" id="PF02368">
    <property type="entry name" value="Big_2"/>
    <property type="match status" value="1"/>
</dbReference>
<dbReference type="Pfam" id="PF20736">
    <property type="entry name" value="Glyco_hydro127M"/>
    <property type="match status" value="1"/>
</dbReference>
<evidence type="ECO:0000313" key="5">
    <source>
        <dbReference type="EMBL" id="PWG60540.1"/>
    </source>
</evidence>
<evidence type="ECO:0000256" key="3">
    <source>
        <dbReference type="SAM" id="SignalP"/>
    </source>
</evidence>
<dbReference type="InterPro" id="IPR049046">
    <property type="entry name" value="Beta-AFase-like_GH127_middle"/>
</dbReference>
<evidence type="ECO:0000313" key="6">
    <source>
        <dbReference type="Proteomes" id="UP000245753"/>
    </source>
</evidence>
<dbReference type="InterPro" id="IPR012878">
    <property type="entry name" value="Beta-AFase-like_GH127_cat"/>
</dbReference>
<dbReference type="Gene3D" id="1.20.1270.90">
    <property type="entry name" value="AF1782-like"/>
    <property type="match status" value="1"/>
</dbReference>
<sequence length="1591" mass="171503">MVKHIRNSRALSAAVGLVVSLAMLFSVTPAQAAVDWVGKNLTNLAIYAKASAEKENTPVSNVNDGYMAGAAATSWNTWSQSSVNYPTKVQLTWNSKQRLEGSRVVWWADSNDIQGADSVTFPKSVVIEYLNDDGQWVKLTNMKDEDGKSTDQMGVKYDTSDGNGLNGANKYWNEVLFDGDIETTALRMQIERNGTGKNGIGISEWEAYGAQSADYQPGIAEGKNIAPEATVNVNYTNSGTSAANITNRALAGKSDTSWNTWKNDGDLEYPQPVELQWNEPRNIQSMRVMWWADGGGVQYPSNAKLQYYDHKTDQWTDVTGMIDDAGATVDSVGVKSTAGKFNGDNRVWNGVAIDAKNPIKTTKIRLMVDRPAGTDTKTGIGIGEWEVYGTTVSNEFVAGKISGKSKIVNGENAAYTASPLPADYNGNFSYQWSVDGDALKIIAGADAEKVTVAGAKKGEGTVKVAITDKKTGEVRHASFPVTVEEVTGVDTYTTSTVAGVAPILPNTVVVNGIQFDDPTPSTHNTGQKTVSYDFGETFNAKLMPVTWDKVDAAKYAADQVGKTFEVNGTVTVSGVAFPAKAKVTVNKKAAASTANQSVTFENVKLTDDFWSPKQKVNMMKSLEVSIGHIEEASGGEPNFKNAVKKLNGEEYSAFKGYVFQDSDIYKSLEAISYTLAAMDGDTDPDVVAEKAKLEAKVAEWVKLIQQVQYADGYINTHFTLRSSDYAGGRAPGTHRWRNFNNHEMYNAGHFIESAVAYTRYREGIGKPDYSLYVAAKRYADEIVTLFGPNGKRHEVPGHEEIELALAKFSELVEQHEGVGAGDKYVKTAQTLIDRRGEDPKLRDSQYDGYTPGQREYSQDKLPFTQEKDAVGHAVRANYLYAGATDVARLVGGDTEKQYLDALDAVWDSVANRKMYVTGSIGVASHGEDFGADYELPSNDSYAEICASIALANWNLRMNLVHEDAKYADVVERAMYNAILDGVNMTGDRFYYANRLELPTKNGGTLGRSSWFACACCPPNLMRTLARLSEYMYTTHGDDVFVNMYIGSQANINVNGTKVGVTQKTSYPNDGNIEMTVNPEQAKQFTFKVRIPSWLKGQADETPTITVNGQKISAKAVKGYVSIDREWKKGDVIKLGFPMEIKLTEGNEKVADQQGKAVIERGPLVFSMEKAGNKQLNSGIANFDPRKIQLQRDQKNTLKAEYRELISGMEASKTMVITGKAKYVDGTSSQDISIQAIPFYATNNRSDGETYVTASNSTGMVTWTKVAGTAAVDKTALESSLKEAKGYKADDYKQDDAWKTLQSAISDAEALVADAGATQAKVTEATAALKDAMANVTPVEKPTTVPVTKVTVSGKTELTVGDTTKLGVKVEPENATDPTVTWSSSDESVLSVAADGTVTALKAGKATVTATANDGSKTSGTLEITVAAKTEPNKPATDEQRKPLKDAIDKVKAEKLAEKDYTAKTWKTYADALATAEKTLGDPNSTPEQVTTALNGLTAAREALKANGSSERPKPTPGPSDSGNGNGGNGGASTGDNGTSDADASATDGQYGGNEQKRSGSLSKTGVAVGVIAFIALALAGVGVILTRRRRV</sequence>
<dbReference type="InterPro" id="IPR008964">
    <property type="entry name" value="Invasin/intimin_cell_adhesion"/>
</dbReference>
<dbReference type="PROSITE" id="PS50022">
    <property type="entry name" value="FA58C_3"/>
    <property type="match status" value="1"/>
</dbReference>
<protein>
    <recommendedName>
        <fullName evidence="4">F5/8 type C domain-containing protein</fullName>
    </recommendedName>
</protein>
<evidence type="ECO:0000256" key="2">
    <source>
        <dbReference type="SAM" id="Phobius"/>
    </source>
</evidence>
<dbReference type="Gene3D" id="2.60.40.1080">
    <property type="match status" value="1"/>
</dbReference>
<feature type="domain" description="F5/8 type C" evidence="4">
    <location>
        <begin position="212"/>
        <end position="390"/>
    </location>
</feature>
<dbReference type="Gene3D" id="1.20.1270.70">
    <property type="entry name" value="Designed single chain three-helix bundle"/>
    <property type="match status" value="1"/>
</dbReference>
<feature type="region of interest" description="Disordered" evidence="1">
    <location>
        <begin position="1504"/>
        <end position="1561"/>
    </location>
</feature>
<proteinExistence type="predicted"/>
<dbReference type="InterPro" id="IPR049049">
    <property type="entry name" value="Beta-AFase-like_GH127_C"/>
</dbReference>
<dbReference type="InterPro" id="IPR003343">
    <property type="entry name" value="Big_2"/>
</dbReference>
<dbReference type="Pfam" id="PF20737">
    <property type="entry name" value="Glyco_hydro127C"/>
    <property type="match status" value="1"/>
</dbReference>
<evidence type="ECO:0000259" key="4">
    <source>
        <dbReference type="PROSITE" id="PS50022"/>
    </source>
</evidence>
<dbReference type="Pfam" id="PF07944">
    <property type="entry name" value="Beta-AFase-like_GH127_cat"/>
    <property type="match status" value="1"/>
</dbReference>
<feature type="signal peptide" evidence="3">
    <location>
        <begin position="1"/>
        <end position="32"/>
    </location>
</feature>
<dbReference type="EMBL" id="QFFN01000002">
    <property type="protein sequence ID" value="PWG60540.1"/>
    <property type="molecule type" value="Genomic_DNA"/>
</dbReference>